<keyword evidence="2" id="KW-0808">Transferase</keyword>
<dbReference type="Pfam" id="PF13649">
    <property type="entry name" value="Methyltransf_25"/>
    <property type="match status" value="1"/>
</dbReference>
<dbReference type="Gene3D" id="3.40.50.150">
    <property type="entry name" value="Vaccinia Virus protein VP39"/>
    <property type="match status" value="1"/>
</dbReference>
<reference evidence="6 7" key="1">
    <citation type="submission" date="2016-10" db="EMBL/GenBank/DDBJ databases">
        <authorList>
            <person name="Varghese N."/>
            <person name="Submissions S."/>
        </authorList>
    </citation>
    <scope>NUCLEOTIDE SEQUENCE [LARGE SCALE GENOMIC DNA]</scope>
    <source>
        <strain evidence="6 7">IAM 15147</strain>
    </source>
</reference>
<dbReference type="InterPro" id="IPR029063">
    <property type="entry name" value="SAM-dependent_MTases_sf"/>
</dbReference>
<dbReference type="Proteomes" id="UP000198506">
    <property type="component" value="Unassembled WGS sequence"/>
</dbReference>
<organism evidence="6 7">
    <name type="scientific">Agrococcus baldri</name>
    <dbReference type="NCBI Taxonomy" id="153730"/>
    <lineage>
        <taxon>Bacteria</taxon>
        <taxon>Bacillati</taxon>
        <taxon>Actinomycetota</taxon>
        <taxon>Actinomycetes</taxon>
        <taxon>Micrococcales</taxon>
        <taxon>Microbacteriaceae</taxon>
        <taxon>Agrococcus</taxon>
    </lineage>
</organism>
<comment type="caution">
    <text evidence="6">The sequence shown here is derived from an EMBL/GenBank/DDBJ whole genome shotgun (WGS) entry which is preliminary data.</text>
</comment>
<dbReference type="InterPro" id="IPR008854">
    <property type="entry name" value="TPMT"/>
</dbReference>
<evidence type="ECO:0000256" key="3">
    <source>
        <dbReference type="ARBA" id="ARBA00022691"/>
    </source>
</evidence>
<dbReference type="PANTHER" id="PTHR43464">
    <property type="entry name" value="METHYLTRANSFERASE"/>
    <property type="match status" value="1"/>
</dbReference>
<dbReference type="AlphaFoldDB" id="A0AA94HN37"/>
<evidence type="ECO:0000256" key="2">
    <source>
        <dbReference type="ARBA" id="ARBA00022679"/>
    </source>
</evidence>
<proteinExistence type="predicted"/>
<dbReference type="GO" id="GO:0008757">
    <property type="term" value="F:S-adenosylmethionine-dependent methyltransferase activity"/>
    <property type="evidence" value="ECO:0007669"/>
    <property type="project" value="InterPro"/>
</dbReference>
<dbReference type="EMBL" id="FOZN01000003">
    <property type="protein sequence ID" value="SFS14461.1"/>
    <property type="molecule type" value="Genomic_DNA"/>
</dbReference>
<dbReference type="SUPFAM" id="SSF53335">
    <property type="entry name" value="S-adenosyl-L-methionine-dependent methyltransferases"/>
    <property type="match status" value="1"/>
</dbReference>
<name>A0AA94HN37_9MICO</name>
<evidence type="ECO:0000259" key="5">
    <source>
        <dbReference type="Pfam" id="PF13649"/>
    </source>
</evidence>
<feature type="region of interest" description="Disordered" evidence="4">
    <location>
        <begin position="1"/>
        <end position="20"/>
    </location>
</feature>
<sequence length="221" mass="23511">MVEPRSWQSETARLGNADPTEPTAWFERLWAAADHGDITMPWERDAPHPALASWMGAPDPGTASGAAVVVGCGLGADAEHLSRLGYTTTAFDISPTAVAAARDRRHGSAVTYAVGDLLDLPNEWIGAFDLVVEIYTVQAVHPSVRKELTAGVRALVAPGGSLLVVQAIAEREGEGGPPWPLHRQEIEAFGQGGLTAVSVEEFAAPDSPSRLGVWRAEFRRA</sequence>
<keyword evidence="1" id="KW-0489">Methyltransferase</keyword>
<dbReference type="InterPro" id="IPR041698">
    <property type="entry name" value="Methyltransf_25"/>
</dbReference>
<keyword evidence="7" id="KW-1185">Reference proteome</keyword>
<keyword evidence="3" id="KW-0949">S-adenosyl-L-methionine</keyword>
<feature type="domain" description="Methyltransferase" evidence="5">
    <location>
        <begin position="70"/>
        <end position="160"/>
    </location>
</feature>
<dbReference type="CDD" id="cd02440">
    <property type="entry name" value="AdoMet_MTases"/>
    <property type="match status" value="1"/>
</dbReference>
<accession>A0AA94HN37</accession>
<feature type="compositionally biased region" description="Polar residues" evidence="4">
    <location>
        <begin position="1"/>
        <end position="11"/>
    </location>
</feature>
<dbReference type="PROSITE" id="PS51585">
    <property type="entry name" value="SAM_MT_TPMT"/>
    <property type="match status" value="1"/>
</dbReference>
<gene>
    <name evidence="6" type="ORF">SAMN04487783_1848</name>
</gene>
<evidence type="ECO:0000313" key="7">
    <source>
        <dbReference type="Proteomes" id="UP000198506"/>
    </source>
</evidence>
<evidence type="ECO:0000256" key="4">
    <source>
        <dbReference type="SAM" id="MobiDB-lite"/>
    </source>
</evidence>
<protein>
    <submittedName>
        <fullName evidence="6">Thiopurine S-methyltransferase (TPMT)</fullName>
    </submittedName>
</protein>
<dbReference type="GO" id="GO:0032259">
    <property type="term" value="P:methylation"/>
    <property type="evidence" value="ECO:0007669"/>
    <property type="project" value="UniProtKB-KW"/>
</dbReference>
<dbReference type="RefSeq" id="WP_092918165.1">
    <property type="nucleotide sequence ID" value="NZ_FOZN01000003.1"/>
</dbReference>
<evidence type="ECO:0000256" key="1">
    <source>
        <dbReference type="ARBA" id="ARBA00022603"/>
    </source>
</evidence>
<dbReference type="PANTHER" id="PTHR43464:SF19">
    <property type="entry name" value="UBIQUINONE BIOSYNTHESIS O-METHYLTRANSFERASE, MITOCHONDRIAL"/>
    <property type="match status" value="1"/>
</dbReference>
<evidence type="ECO:0000313" key="6">
    <source>
        <dbReference type="EMBL" id="SFS14461.1"/>
    </source>
</evidence>